<accession>A0AAN7M5M8</accession>
<dbReference type="InterPro" id="IPR019734">
    <property type="entry name" value="TPR_rpt"/>
</dbReference>
<keyword evidence="4" id="KW-1185">Reference proteome</keyword>
<dbReference type="SUPFAM" id="SSF48452">
    <property type="entry name" value="TPR-like"/>
    <property type="match status" value="1"/>
</dbReference>
<dbReference type="EMBL" id="JAXQNO010000004">
    <property type="protein sequence ID" value="KAK4799344.1"/>
    <property type="molecule type" value="Genomic_DNA"/>
</dbReference>
<dbReference type="Pfam" id="PF13181">
    <property type="entry name" value="TPR_8"/>
    <property type="match status" value="1"/>
</dbReference>
<proteinExistence type="predicted"/>
<reference evidence="3 4" key="1">
    <citation type="journal article" date="2023" name="Hortic Res">
        <title>Pangenome of water caltrop reveals structural variations and asymmetric subgenome divergence after allopolyploidization.</title>
        <authorList>
            <person name="Zhang X."/>
            <person name="Chen Y."/>
            <person name="Wang L."/>
            <person name="Yuan Y."/>
            <person name="Fang M."/>
            <person name="Shi L."/>
            <person name="Lu R."/>
            <person name="Comes H.P."/>
            <person name="Ma Y."/>
            <person name="Chen Y."/>
            <person name="Huang G."/>
            <person name="Zhou Y."/>
            <person name="Zheng Z."/>
            <person name="Qiu Y."/>
        </authorList>
    </citation>
    <scope>NUCLEOTIDE SEQUENCE [LARGE SCALE GENOMIC DNA]</scope>
    <source>
        <strain evidence="3">F231</strain>
    </source>
</reference>
<dbReference type="Pfam" id="PF13432">
    <property type="entry name" value="TPR_16"/>
    <property type="match status" value="1"/>
</dbReference>
<evidence type="ECO:0000313" key="4">
    <source>
        <dbReference type="Proteomes" id="UP001346149"/>
    </source>
</evidence>
<dbReference type="PANTHER" id="PTHR44749">
    <property type="entry name" value="SUPPRESSOR OF RPS4-RLD 1"/>
    <property type="match status" value="1"/>
</dbReference>
<keyword evidence="1" id="KW-0802">TPR repeat</keyword>
<dbReference type="InterPro" id="IPR044650">
    <property type="entry name" value="SRFR1-like"/>
</dbReference>
<feature type="repeat" description="TPR" evidence="1">
    <location>
        <begin position="286"/>
        <end position="319"/>
    </location>
</feature>
<sequence length="496" mass="55480">MGGSAERERVELARFCRSGDWPKAIRVLDSILAHSSSIQDLWYISANCSCSQALLALGKKVDAISAWEKGYEHSFSKSADLKQIMELEELLTLGSKDQTNKFDKHVVESTPSLSPLELASQVDEESSKVQSNKNNMSKGMKSYRKLNGQLEDENKPYPNLEMSNGFSEESRQSEKFNGNTNGILGGTDIMSNDTRLELSLSCSNTSSCSSDVTDVSTEMGMKSIQNNNTGDKDKRSKKFCVTGISKNRSISVDFCLSRGIAEVNEGRYGHAISIFDQLLREDPAYPEALIGRGTAYAFQSELDSAIADFSKAIQVNPSAVEAWKRRGQARAALASSAEAISDLTKALDFEPNSVDILHEREILIIYLYYIRFAKVYHLYGLLLHGMGDHRRAIKELSTGLSIENTNIERLYLRGSCYHAIGDYVAAVSDYDAVLDLELDSVDKFVLQCLAFYQKEIALYTASKVNSEFHWFGDVNPLFKRRLDNKVLQHKLHKILW</sequence>
<dbReference type="Proteomes" id="UP001346149">
    <property type="component" value="Unassembled WGS sequence"/>
</dbReference>
<evidence type="ECO:0000256" key="2">
    <source>
        <dbReference type="SAM" id="MobiDB-lite"/>
    </source>
</evidence>
<comment type="caution">
    <text evidence="3">The sequence shown here is derived from an EMBL/GenBank/DDBJ whole genome shotgun (WGS) entry which is preliminary data.</text>
</comment>
<evidence type="ECO:0000313" key="3">
    <source>
        <dbReference type="EMBL" id="KAK4799344.1"/>
    </source>
</evidence>
<dbReference type="SMART" id="SM00028">
    <property type="entry name" value="TPR"/>
    <property type="match status" value="5"/>
</dbReference>
<evidence type="ECO:0000256" key="1">
    <source>
        <dbReference type="PROSITE-ProRule" id="PRU00339"/>
    </source>
</evidence>
<feature type="compositionally biased region" description="Polar residues" evidence="2">
    <location>
        <begin position="128"/>
        <end position="137"/>
    </location>
</feature>
<feature type="repeat" description="TPR" evidence="1">
    <location>
        <begin position="320"/>
        <end position="353"/>
    </location>
</feature>
<organism evidence="3 4">
    <name type="scientific">Trapa natans</name>
    <name type="common">Water chestnut</name>
    <dbReference type="NCBI Taxonomy" id="22666"/>
    <lineage>
        <taxon>Eukaryota</taxon>
        <taxon>Viridiplantae</taxon>
        <taxon>Streptophyta</taxon>
        <taxon>Embryophyta</taxon>
        <taxon>Tracheophyta</taxon>
        <taxon>Spermatophyta</taxon>
        <taxon>Magnoliopsida</taxon>
        <taxon>eudicotyledons</taxon>
        <taxon>Gunneridae</taxon>
        <taxon>Pentapetalae</taxon>
        <taxon>rosids</taxon>
        <taxon>malvids</taxon>
        <taxon>Myrtales</taxon>
        <taxon>Lythraceae</taxon>
        <taxon>Trapa</taxon>
    </lineage>
</organism>
<name>A0AAN7M5M8_TRANT</name>
<dbReference type="GO" id="GO:0045892">
    <property type="term" value="P:negative regulation of DNA-templated transcription"/>
    <property type="evidence" value="ECO:0007669"/>
    <property type="project" value="InterPro"/>
</dbReference>
<feature type="region of interest" description="Disordered" evidence="2">
    <location>
        <begin position="113"/>
        <end position="140"/>
    </location>
</feature>
<gene>
    <name evidence="3" type="ORF">SAY86_024709</name>
</gene>
<dbReference type="InterPro" id="IPR011990">
    <property type="entry name" value="TPR-like_helical_dom_sf"/>
</dbReference>
<dbReference type="Gene3D" id="1.25.40.10">
    <property type="entry name" value="Tetratricopeptide repeat domain"/>
    <property type="match status" value="2"/>
</dbReference>
<dbReference type="PANTHER" id="PTHR44749:SF1">
    <property type="entry name" value="TETRATRICOPEPTIDE-LIKE HELICAL DOMAIN-CONTAINING PROTEIN"/>
    <property type="match status" value="1"/>
</dbReference>
<protein>
    <submittedName>
        <fullName evidence="3">Uncharacterized protein</fullName>
    </submittedName>
</protein>
<dbReference type="AlphaFoldDB" id="A0AAN7M5M8"/>
<dbReference type="PROSITE" id="PS50005">
    <property type="entry name" value="TPR"/>
    <property type="match status" value="2"/>
</dbReference>